<feature type="compositionally biased region" description="Acidic residues" evidence="1">
    <location>
        <begin position="323"/>
        <end position="333"/>
    </location>
</feature>
<feature type="compositionally biased region" description="Polar residues" evidence="1">
    <location>
        <begin position="288"/>
        <end position="302"/>
    </location>
</feature>
<evidence type="ECO:0000313" key="3">
    <source>
        <dbReference type="EMBL" id="KAK6170305.1"/>
    </source>
</evidence>
<dbReference type="Pfam" id="PF00531">
    <property type="entry name" value="Death"/>
    <property type="match status" value="2"/>
</dbReference>
<dbReference type="PANTHER" id="PTHR28336:SF4">
    <property type="entry name" value="DEATH DOMAIN-CONTAINING PROTEIN 1"/>
    <property type="match status" value="1"/>
</dbReference>
<feature type="compositionally biased region" description="Polar residues" evidence="1">
    <location>
        <begin position="129"/>
        <end position="139"/>
    </location>
</feature>
<feature type="compositionally biased region" description="Acidic residues" evidence="1">
    <location>
        <begin position="379"/>
        <end position="390"/>
    </location>
</feature>
<gene>
    <name evidence="3" type="ORF">SNE40_018725</name>
</gene>
<feature type="compositionally biased region" description="Acidic residues" evidence="1">
    <location>
        <begin position="103"/>
        <end position="126"/>
    </location>
</feature>
<feature type="compositionally biased region" description="Acidic residues" evidence="1">
    <location>
        <begin position="62"/>
        <end position="71"/>
    </location>
</feature>
<feature type="compositionally biased region" description="Basic and acidic residues" evidence="1">
    <location>
        <begin position="397"/>
        <end position="422"/>
    </location>
</feature>
<dbReference type="InterPro" id="IPR011029">
    <property type="entry name" value="DEATH-like_dom_sf"/>
</dbReference>
<dbReference type="Gene3D" id="2.60.220.30">
    <property type="match status" value="2"/>
</dbReference>
<evidence type="ECO:0000259" key="2">
    <source>
        <dbReference type="PROSITE" id="PS50017"/>
    </source>
</evidence>
<evidence type="ECO:0000256" key="1">
    <source>
        <dbReference type="SAM" id="MobiDB-lite"/>
    </source>
</evidence>
<dbReference type="CDD" id="cd01670">
    <property type="entry name" value="Death"/>
    <property type="match status" value="1"/>
</dbReference>
<sequence>MSADHVLPHRGEQSTSLLTDSFNSVEGINSLTYEHVLNIDQQNRTPVANDNTPQNNARLFEEDPCADDNTETVEHGPGDQTDDSVCSDTVSEEHVRDNSYDLTDGDDDEEEEEGEEEGDTSSESDELSQNSVECNNTTKEVFVERGSHEYVHGLEESNSNSVASLEYNQIDKNNISVQSNPHIIKEASDVVSLESREGGEAELNEAGPESDVEDSDEEDEDIVDKEQIAESHDEDTPDDLVQADTQAKNSDVASFGSVERVSASKHSLGSDSYNSHRTDSGEDIGSYHTESPGLTQSRASTAQKEKKSVSFNETVGFISLEDSTSEELGDYEENLNTGEHEKAEVEVKDPDSPNSDPISDKSSDEDDSIVEYPEKFEADPSESESSDLEGENVSLQESHESLKSLEENNKEDNTTERLTDQQYYEIEKSYPSREYNVTSTEQSRFRDFSDADDDYSVDTFETESVTSLLDRIDKISSVQDCVSLTEPTMEEERVNVQEIGNRKTYPYSHEIKTGCQNVYSLQETLSHIFHNSATLLQEYKTQLTTEQLKDFALNLGEFRENFMALTELYTSCEKLSFSMNKELKEIRHVTDDVCNLINRKFRDEDLITWIDHDKDEYLDKERLEEERIAANKSLLAKAADARASSAKAATIAAETDKIIADTEAEAVEAELAAKRAREVAQDALQAAEDAARAAEERKKAEDEAKRRAEEKARIKAEEERKKREEEDRRLEEEAKRKGTSLDVERSLEEEERARREAERKNPNNWPRYIYSVEPGDFDPGLGCIVRAINGSLHRDDLEVQRIDQMSGVFHLCENEELISNIIEVKQTNVEKELTFEEPFSLVIPHCSPRVSQGREPVVKWYDTSKEEWTELQTNDVIIEDIKDVRFVEARGMEFGLFAVVYRLKRENFTFTKKGGKLSSTVDTRFTMTTKPGAFRYNVGITTEIQPVDTNTVSELRHRTPEECGSLLASTPIIKFTWTSTRKLPKPVSLTLPCPPNPSRVKRPSTAITRDKMTKVDMRPQTARSLSGYVKKEDESKHDEELHLVCKDENGSWVKVQDVAIAQAKNKDLVSFDMTQPMDRFVVLRTKLELADYQVEKMATRLEKVLLQRNIQVFLRQRGEDLNEILVSCASTNKVERVLRRLSEDGFDEGPSISKEISVKEGQVLEIRFRGNLGPDTNELRTRFPFNSHIPCRIEFRVEELDKFAQRGFNSYRGFCQVFTEGLVPKYIQDSDDRENSKSRNPPKNQPVRIEMVDGEILLCELLMTIPKPEPEPPKPLLKAPLSIIKEGPINEDVFRFISRELGDEWKQLAKYLNIRRMRIQAILRQNVNSEKQQTIYDMLVSWAKRIPRAVDKVEMLCHALIVCGRGDLAEVLKERNSEFKKEMSDSARDSYLKTAFVKVSRDEKVSTDWKVLAKRLGLPDRTLQEIEGSRPTRQDRCFSSLQKWRDMNADSATIPNLSAKLRECRYRGLAREIDAIG</sequence>
<proteinExistence type="predicted"/>
<dbReference type="PANTHER" id="PTHR28336">
    <property type="entry name" value="BA1-643"/>
    <property type="match status" value="1"/>
</dbReference>
<dbReference type="Proteomes" id="UP001347796">
    <property type="component" value="Unassembled WGS sequence"/>
</dbReference>
<feature type="domain" description="Death" evidence="2">
    <location>
        <begin position="1290"/>
        <end position="1376"/>
    </location>
</feature>
<feature type="domain" description="Death" evidence="2">
    <location>
        <begin position="1408"/>
        <end position="1477"/>
    </location>
</feature>
<feature type="compositionally biased region" description="Basic and acidic residues" evidence="1">
    <location>
        <begin position="689"/>
        <end position="736"/>
    </location>
</feature>
<dbReference type="SMART" id="SM00005">
    <property type="entry name" value="DEATH"/>
    <property type="match status" value="2"/>
</dbReference>
<dbReference type="SUPFAM" id="SSF47986">
    <property type="entry name" value="DEATH domain"/>
    <property type="match status" value="2"/>
</dbReference>
<protein>
    <recommendedName>
        <fullName evidence="2">Death domain-containing protein</fullName>
    </recommendedName>
</protein>
<feature type="compositionally biased region" description="Basic and acidic residues" evidence="1">
    <location>
        <begin position="742"/>
        <end position="759"/>
    </location>
</feature>
<feature type="compositionally biased region" description="Basic and acidic residues" evidence="1">
    <location>
        <begin position="188"/>
        <end position="199"/>
    </location>
</feature>
<feature type="region of interest" description="Disordered" evidence="1">
    <location>
        <begin position="42"/>
        <end position="141"/>
    </location>
</feature>
<feature type="region of interest" description="Disordered" evidence="1">
    <location>
        <begin position="188"/>
        <end position="422"/>
    </location>
</feature>
<accession>A0AAN8J5Z9</accession>
<dbReference type="EMBL" id="JAZGQO010000014">
    <property type="protein sequence ID" value="KAK6170305.1"/>
    <property type="molecule type" value="Genomic_DNA"/>
</dbReference>
<dbReference type="Gene3D" id="1.10.533.10">
    <property type="entry name" value="Death Domain, Fas"/>
    <property type="match status" value="2"/>
</dbReference>
<feature type="region of interest" description="Disordered" evidence="1">
    <location>
        <begin position="687"/>
        <end position="759"/>
    </location>
</feature>
<keyword evidence="4" id="KW-1185">Reference proteome</keyword>
<feature type="compositionally biased region" description="Polar residues" evidence="1">
    <location>
        <begin position="264"/>
        <end position="273"/>
    </location>
</feature>
<reference evidence="3 4" key="1">
    <citation type="submission" date="2024-01" db="EMBL/GenBank/DDBJ databases">
        <title>The genome of the rayed Mediterranean limpet Patella caerulea (Linnaeus, 1758).</title>
        <authorList>
            <person name="Anh-Thu Weber A."/>
            <person name="Halstead-Nussloch G."/>
        </authorList>
    </citation>
    <scope>NUCLEOTIDE SEQUENCE [LARGE SCALE GENOMIC DNA]</scope>
    <source>
        <strain evidence="3">AATW-2023a</strain>
        <tissue evidence="3">Whole specimen</tissue>
    </source>
</reference>
<feature type="compositionally biased region" description="Polar residues" evidence="1">
    <location>
        <begin position="243"/>
        <end position="252"/>
    </location>
</feature>
<feature type="compositionally biased region" description="Basic and acidic residues" evidence="1">
    <location>
        <begin position="338"/>
        <end position="351"/>
    </location>
</feature>
<organism evidence="3 4">
    <name type="scientific">Patella caerulea</name>
    <name type="common">Rayed Mediterranean limpet</name>
    <dbReference type="NCBI Taxonomy" id="87958"/>
    <lineage>
        <taxon>Eukaryota</taxon>
        <taxon>Metazoa</taxon>
        <taxon>Spiralia</taxon>
        <taxon>Lophotrochozoa</taxon>
        <taxon>Mollusca</taxon>
        <taxon>Gastropoda</taxon>
        <taxon>Patellogastropoda</taxon>
        <taxon>Patelloidea</taxon>
        <taxon>Patellidae</taxon>
        <taxon>Patella</taxon>
    </lineage>
</organism>
<dbReference type="PROSITE" id="PS50017">
    <property type="entry name" value="DEATH_DOMAIN"/>
    <property type="match status" value="2"/>
</dbReference>
<dbReference type="GO" id="GO:0007165">
    <property type="term" value="P:signal transduction"/>
    <property type="evidence" value="ECO:0007669"/>
    <property type="project" value="InterPro"/>
</dbReference>
<evidence type="ECO:0000313" key="4">
    <source>
        <dbReference type="Proteomes" id="UP001347796"/>
    </source>
</evidence>
<comment type="caution">
    <text evidence="3">The sequence shown here is derived from an EMBL/GenBank/DDBJ whole genome shotgun (WGS) entry which is preliminary data.</text>
</comment>
<name>A0AAN8J5Z9_PATCE</name>
<dbReference type="InterPro" id="IPR000488">
    <property type="entry name" value="Death_dom"/>
</dbReference>
<feature type="compositionally biased region" description="Acidic residues" evidence="1">
    <location>
        <begin position="200"/>
        <end position="223"/>
    </location>
</feature>
<feature type="compositionally biased region" description="Polar residues" evidence="1">
    <location>
        <begin position="42"/>
        <end position="57"/>
    </location>
</feature>